<dbReference type="Proteomes" id="UP000187012">
    <property type="component" value="Unassembled WGS sequence"/>
</dbReference>
<dbReference type="GO" id="GO:0005829">
    <property type="term" value="C:cytosol"/>
    <property type="evidence" value="ECO:0007669"/>
    <property type="project" value="TreeGrafter"/>
</dbReference>
<dbReference type="InterPro" id="IPR018490">
    <property type="entry name" value="cNMP-bd_dom_sf"/>
</dbReference>
<reference evidence="6 7" key="1">
    <citation type="submission" date="2016-12" db="EMBL/GenBank/DDBJ databases">
        <authorList>
            <person name="Song W.-J."/>
            <person name="Kurnit D.M."/>
        </authorList>
    </citation>
    <scope>NUCLEOTIDE SEQUENCE [LARGE SCALE GENOMIC DNA]</scope>
    <source>
        <strain evidence="6 7">STM7296</strain>
    </source>
</reference>
<dbReference type="InterPro" id="IPR000595">
    <property type="entry name" value="cNMP-bd_dom"/>
</dbReference>
<feature type="domain" description="Cyclic nucleotide-binding" evidence="4">
    <location>
        <begin position="12"/>
        <end position="115"/>
    </location>
</feature>
<evidence type="ECO:0000256" key="3">
    <source>
        <dbReference type="ARBA" id="ARBA00023163"/>
    </source>
</evidence>
<evidence type="ECO:0000259" key="4">
    <source>
        <dbReference type="PROSITE" id="PS50042"/>
    </source>
</evidence>
<dbReference type="Gene3D" id="1.10.10.10">
    <property type="entry name" value="Winged helix-like DNA-binding domain superfamily/Winged helix DNA-binding domain"/>
    <property type="match status" value="1"/>
</dbReference>
<dbReference type="InterPro" id="IPR036390">
    <property type="entry name" value="WH_DNA-bd_sf"/>
</dbReference>
<dbReference type="Gene3D" id="2.60.120.10">
    <property type="entry name" value="Jelly Rolls"/>
    <property type="match status" value="1"/>
</dbReference>
<dbReference type="SMART" id="SM00100">
    <property type="entry name" value="cNMP"/>
    <property type="match status" value="1"/>
</dbReference>
<dbReference type="SUPFAM" id="SSF51206">
    <property type="entry name" value="cAMP-binding domain-like"/>
    <property type="match status" value="1"/>
</dbReference>
<sequence>METSSDINWASALNGLHADDIRKIEEFLAQREVPARSPIFFQDEPADALFIIRSGRVRLVRRTEAGEEFTTGVWSSGYVIGLISTFLGEHRLLGAETIERASFHVLRRDALLRCMQTIPQFALNIANLLALLASDSIRRTAPLALEPVEAKLGRVLVKLAVPAQQDSQLDGDVVQGITQDELARMVGASRPWVNRALASYEKRGLIRRHKQFISIPDIKAFKNLWTD</sequence>
<organism evidence="6 7">
    <name type="scientific">Paraburkholderia ribeironis</name>
    <dbReference type="NCBI Taxonomy" id="1247936"/>
    <lineage>
        <taxon>Bacteria</taxon>
        <taxon>Pseudomonadati</taxon>
        <taxon>Pseudomonadota</taxon>
        <taxon>Betaproteobacteria</taxon>
        <taxon>Burkholderiales</taxon>
        <taxon>Burkholderiaceae</taxon>
        <taxon>Paraburkholderia</taxon>
    </lineage>
</organism>
<evidence type="ECO:0000256" key="2">
    <source>
        <dbReference type="ARBA" id="ARBA00023125"/>
    </source>
</evidence>
<dbReference type="GO" id="GO:0003677">
    <property type="term" value="F:DNA binding"/>
    <property type="evidence" value="ECO:0007669"/>
    <property type="project" value="UniProtKB-KW"/>
</dbReference>
<dbReference type="InterPro" id="IPR014710">
    <property type="entry name" value="RmlC-like_jellyroll"/>
</dbReference>
<proteinExistence type="predicted"/>
<dbReference type="PROSITE" id="PS51063">
    <property type="entry name" value="HTH_CRP_2"/>
    <property type="match status" value="1"/>
</dbReference>
<dbReference type="InterPro" id="IPR012318">
    <property type="entry name" value="HTH_CRP"/>
</dbReference>
<dbReference type="InterPro" id="IPR050397">
    <property type="entry name" value="Env_Response_Regulators"/>
</dbReference>
<dbReference type="SUPFAM" id="SSF46785">
    <property type="entry name" value="Winged helix' DNA-binding domain"/>
    <property type="match status" value="1"/>
</dbReference>
<evidence type="ECO:0000259" key="5">
    <source>
        <dbReference type="PROSITE" id="PS51063"/>
    </source>
</evidence>
<dbReference type="InterPro" id="IPR036388">
    <property type="entry name" value="WH-like_DNA-bd_sf"/>
</dbReference>
<keyword evidence="2" id="KW-0238">DNA-binding</keyword>
<dbReference type="RefSeq" id="WP_159444551.1">
    <property type="nucleotide sequence ID" value="NZ_CYGX02000026.1"/>
</dbReference>
<dbReference type="PROSITE" id="PS50042">
    <property type="entry name" value="CNMP_BINDING_3"/>
    <property type="match status" value="1"/>
</dbReference>
<dbReference type="STRING" id="1247936.BN2475_260048"/>
<dbReference type="OrthoDB" id="6675893at2"/>
<dbReference type="PANTHER" id="PTHR24567">
    <property type="entry name" value="CRP FAMILY TRANSCRIPTIONAL REGULATORY PROTEIN"/>
    <property type="match status" value="1"/>
</dbReference>
<dbReference type="Pfam" id="PF00027">
    <property type="entry name" value="cNMP_binding"/>
    <property type="match status" value="1"/>
</dbReference>
<keyword evidence="7" id="KW-1185">Reference proteome</keyword>
<gene>
    <name evidence="6" type="ORF">BN2475_260048</name>
</gene>
<evidence type="ECO:0000313" key="7">
    <source>
        <dbReference type="Proteomes" id="UP000187012"/>
    </source>
</evidence>
<evidence type="ECO:0000256" key="1">
    <source>
        <dbReference type="ARBA" id="ARBA00023015"/>
    </source>
</evidence>
<protein>
    <submittedName>
        <fullName evidence="6">Putative Cyclic nucleotide-binding domain protein 4</fullName>
    </submittedName>
</protein>
<keyword evidence="3" id="KW-0804">Transcription</keyword>
<dbReference type="CDD" id="cd00038">
    <property type="entry name" value="CAP_ED"/>
    <property type="match status" value="1"/>
</dbReference>
<dbReference type="SMART" id="SM00419">
    <property type="entry name" value="HTH_CRP"/>
    <property type="match status" value="1"/>
</dbReference>
<dbReference type="Pfam" id="PF13545">
    <property type="entry name" value="HTH_Crp_2"/>
    <property type="match status" value="1"/>
</dbReference>
<accession>A0A1N7RZQ7</accession>
<keyword evidence="1" id="KW-0805">Transcription regulation</keyword>
<dbReference type="EMBL" id="CYGX02000026">
    <property type="protein sequence ID" value="SIT40595.1"/>
    <property type="molecule type" value="Genomic_DNA"/>
</dbReference>
<name>A0A1N7RZQ7_9BURK</name>
<evidence type="ECO:0000313" key="6">
    <source>
        <dbReference type="EMBL" id="SIT40595.1"/>
    </source>
</evidence>
<dbReference type="PANTHER" id="PTHR24567:SF68">
    <property type="entry name" value="DNA-BINDING TRANSCRIPTIONAL DUAL REGULATOR CRP"/>
    <property type="match status" value="1"/>
</dbReference>
<feature type="domain" description="HTH crp-type" evidence="5">
    <location>
        <begin position="146"/>
        <end position="219"/>
    </location>
</feature>
<dbReference type="AlphaFoldDB" id="A0A1N7RZQ7"/>
<dbReference type="GO" id="GO:0003700">
    <property type="term" value="F:DNA-binding transcription factor activity"/>
    <property type="evidence" value="ECO:0007669"/>
    <property type="project" value="TreeGrafter"/>
</dbReference>